<comment type="similarity">
    <text evidence="7">Belongs to the glycosyltransferase 87 family.</text>
</comment>
<feature type="transmembrane region" description="Helical" evidence="9">
    <location>
        <begin position="461"/>
        <end position="480"/>
    </location>
</feature>
<evidence type="ECO:0000256" key="5">
    <source>
        <dbReference type="ARBA" id="ARBA00022989"/>
    </source>
</evidence>
<dbReference type="InterPro" id="IPR016570">
    <property type="entry name" value="UCP010361"/>
</dbReference>
<dbReference type="Proteomes" id="UP001145799">
    <property type="component" value="Unassembled WGS sequence"/>
</dbReference>
<evidence type="ECO:0000313" key="10">
    <source>
        <dbReference type="EMBL" id="MDA1387992.1"/>
    </source>
</evidence>
<keyword evidence="3" id="KW-0808">Transferase</keyword>
<gene>
    <name evidence="11" type="ORF">J2S69_002814</name>
    <name evidence="10" type="ORF">O2L01_23565</name>
</gene>
<dbReference type="EMBL" id="JAVDYD010000001">
    <property type="protein sequence ID" value="MDR7339095.1"/>
    <property type="molecule type" value="Genomic_DNA"/>
</dbReference>
<keyword evidence="4 9" id="KW-0812">Transmembrane</keyword>
<evidence type="ECO:0000313" key="12">
    <source>
        <dbReference type="Proteomes" id="UP001145799"/>
    </source>
</evidence>
<dbReference type="GO" id="GO:0005886">
    <property type="term" value="C:plasma membrane"/>
    <property type="evidence" value="ECO:0007669"/>
    <property type="project" value="UniProtKB-SubCell"/>
</dbReference>
<feature type="transmembrane region" description="Helical" evidence="9">
    <location>
        <begin position="386"/>
        <end position="403"/>
    </location>
</feature>
<organism evidence="10 12">
    <name type="scientific">Glycomyces lechevalierae</name>
    <dbReference type="NCBI Taxonomy" id="256034"/>
    <lineage>
        <taxon>Bacteria</taxon>
        <taxon>Bacillati</taxon>
        <taxon>Actinomycetota</taxon>
        <taxon>Actinomycetes</taxon>
        <taxon>Glycomycetales</taxon>
        <taxon>Glycomycetaceae</taxon>
        <taxon>Glycomyces</taxon>
    </lineage>
</organism>
<dbReference type="AlphaFoldDB" id="A0A9X3SYE0"/>
<dbReference type="Pfam" id="PF09594">
    <property type="entry name" value="GT87"/>
    <property type="match status" value="1"/>
</dbReference>
<reference evidence="10" key="1">
    <citation type="submission" date="2022-12" db="EMBL/GenBank/DDBJ databases">
        <title>Gycomyces niveus sp.nov., a novel actinomycete isolated from soil in Shouguang.</title>
        <authorList>
            <person name="Yang X."/>
        </authorList>
    </citation>
    <scope>NUCLEOTIDE SEQUENCE</scope>
    <source>
        <strain evidence="10">DSM 44724</strain>
    </source>
</reference>
<dbReference type="InterPro" id="IPR018584">
    <property type="entry name" value="GT87"/>
</dbReference>
<accession>A0A9X3SYE0</accession>
<evidence type="ECO:0000256" key="2">
    <source>
        <dbReference type="ARBA" id="ARBA00022475"/>
    </source>
</evidence>
<name>A0A9X3SYE0_9ACTN</name>
<feature type="transmembrane region" description="Helical" evidence="9">
    <location>
        <begin position="209"/>
        <end position="238"/>
    </location>
</feature>
<evidence type="ECO:0000313" key="13">
    <source>
        <dbReference type="Proteomes" id="UP001183604"/>
    </source>
</evidence>
<keyword evidence="13" id="KW-1185">Reference proteome</keyword>
<dbReference type="PIRSF" id="PIRSF010361">
    <property type="entry name" value="UCP010361"/>
    <property type="match status" value="1"/>
</dbReference>
<evidence type="ECO:0000313" key="11">
    <source>
        <dbReference type="EMBL" id="MDR7339095.1"/>
    </source>
</evidence>
<keyword evidence="6 9" id="KW-0472">Membrane</keyword>
<dbReference type="RefSeq" id="WP_270124494.1">
    <property type="nucleotide sequence ID" value="NZ_BAAAOM010000004.1"/>
</dbReference>
<feature type="transmembrane region" description="Helical" evidence="9">
    <location>
        <begin position="345"/>
        <end position="365"/>
    </location>
</feature>
<protein>
    <submittedName>
        <fullName evidence="10">Glycosyltransferase 87 family protein</fullName>
    </submittedName>
    <submittedName>
        <fullName evidence="11">Membrane protein</fullName>
    </submittedName>
</protein>
<evidence type="ECO:0000256" key="8">
    <source>
        <dbReference type="SAM" id="MobiDB-lite"/>
    </source>
</evidence>
<reference evidence="11 13" key="2">
    <citation type="submission" date="2023-07" db="EMBL/GenBank/DDBJ databases">
        <title>Sequencing the genomes of 1000 actinobacteria strains.</title>
        <authorList>
            <person name="Klenk H.-P."/>
        </authorList>
    </citation>
    <scope>NUCLEOTIDE SEQUENCE [LARGE SCALE GENOMIC DNA]</scope>
    <source>
        <strain evidence="11 13">DSM 44724</strain>
    </source>
</reference>
<feature type="transmembrane region" description="Helical" evidence="9">
    <location>
        <begin position="244"/>
        <end position="272"/>
    </location>
</feature>
<evidence type="ECO:0000256" key="7">
    <source>
        <dbReference type="ARBA" id="ARBA00024033"/>
    </source>
</evidence>
<keyword evidence="2" id="KW-1003">Cell membrane</keyword>
<comment type="caution">
    <text evidence="10">The sequence shown here is derived from an EMBL/GenBank/DDBJ whole genome shotgun (WGS) entry which is preliminary data.</text>
</comment>
<evidence type="ECO:0000256" key="4">
    <source>
        <dbReference type="ARBA" id="ARBA00022692"/>
    </source>
</evidence>
<feature type="transmembrane region" description="Helical" evidence="9">
    <location>
        <begin position="423"/>
        <end position="441"/>
    </location>
</feature>
<evidence type="ECO:0000256" key="9">
    <source>
        <dbReference type="SAM" id="Phobius"/>
    </source>
</evidence>
<evidence type="ECO:0000256" key="3">
    <source>
        <dbReference type="ARBA" id="ARBA00022679"/>
    </source>
</evidence>
<feature type="transmembrane region" description="Helical" evidence="9">
    <location>
        <begin position="284"/>
        <end position="302"/>
    </location>
</feature>
<evidence type="ECO:0000256" key="6">
    <source>
        <dbReference type="ARBA" id="ARBA00023136"/>
    </source>
</evidence>
<dbReference type="Proteomes" id="UP001183604">
    <property type="component" value="Unassembled WGS sequence"/>
</dbReference>
<dbReference type="GO" id="GO:0016758">
    <property type="term" value="F:hexosyltransferase activity"/>
    <property type="evidence" value="ECO:0007669"/>
    <property type="project" value="InterPro"/>
</dbReference>
<keyword evidence="5 9" id="KW-1133">Transmembrane helix</keyword>
<dbReference type="EMBL" id="JAPZVQ010000021">
    <property type="protein sequence ID" value="MDA1387992.1"/>
    <property type="molecule type" value="Genomic_DNA"/>
</dbReference>
<sequence>MPPSSSEPTDTPPSRERARPAGEPPVAPTLTDRVARVASGLIGGPFGDHAVDPPRRRYWTPVRVILLTGLIAFAVNWLQKYPCAAGGWTDWSQYTNACYTDIRALWGAERLNEGAVPYRDHPVEYPVLTGWFMGILGQIAYRAGNVLGVDGGPIFYHLNAIVLFICGAAAIAILHRIRQDNGRTDLPGPNPDPALVHSRPSRPWDAMMLAAAPVVLVTATVNWDLFAIALSMPFFLYWQRGRPIAAGLFLGLAVAAKFYALLFIGPLLVLALRQRKLLPALQTTATAAVVWALINAPVAYLWPDSWMRFFELNSERPVDWGTGWYVLRGITGWEKLWDSEYVNDLYLVLFALSCIGIALLGFFAGRRPGAPGLRGIATADDLMPRLAQLCFLVVAAFLLFGKVWSQQYVLWLLPLAVLARPKWGAFLLWQAAELFYFFAFYGKMLQVSAEEEGRGIAEGLFLAAAASRWIMVAVMCALVVQEILLPRLDSVRGLRVRPRRAAPTPLPRAASDPAPTAAP</sequence>
<evidence type="ECO:0000256" key="1">
    <source>
        <dbReference type="ARBA" id="ARBA00004651"/>
    </source>
</evidence>
<feature type="transmembrane region" description="Helical" evidence="9">
    <location>
        <begin position="154"/>
        <end position="174"/>
    </location>
</feature>
<proteinExistence type="inferred from homology"/>
<feature type="transmembrane region" description="Helical" evidence="9">
    <location>
        <begin position="58"/>
        <end position="78"/>
    </location>
</feature>
<feature type="region of interest" description="Disordered" evidence="8">
    <location>
        <begin position="1"/>
        <end position="29"/>
    </location>
</feature>
<comment type="subcellular location">
    <subcellularLocation>
        <location evidence="1">Cell membrane</location>
        <topology evidence="1">Multi-pass membrane protein</topology>
    </subcellularLocation>
</comment>